<evidence type="ECO:0000256" key="4">
    <source>
        <dbReference type="ARBA" id="ARBA00022801"/>
    </source>
</evidence>
<keyword evidence="4" id="KW-0378">Hydrolase</keyword>
<keyword evidence="11" id="KW-0863">Zinc-finger</keyword>
<evidence type="ECO:0000256" key="9">
    <source>
        <dbReference type="ARBA" id="ARBA00023172"/>
    </source>
</evidence>
<keyword evidence="8" id="KW-0808">Transferase</keyword>
<dbReference type="STRING" id="67767.A0A0J7K724"/>
<evidence type="ECO:0000256" key="2">
    <source>
        <dbReference type="ARBA" id="ARBA00022723"/>
    </source>
</evidence>
<keyword evidence="3" id="KW-0255">Endonuclease</keyword>
<dbReference type="InterPro" id="IPR012337">
    <property type="entry name" value="RNaseH-like_sf"/>
</dbReference>
<dbReference type="Pfam" id="PF14223">
    <property type="entry name" value="Retrotran_gag_2"/>
    <property type="match status" value="1"/>
</dbReference>
<evidence type="ECO:0000259" key="14">
    <source>
        <dbReference type="PROSITE" id="PS50994"/>
    </source>
</evidence>
<dbReference type="GO" id="GO:0003676">
    <property type="term" value="F:nucleic acid binding"/>
    <property type="evidence" value="ECO:0007669"/>
    <property type="project" value="InterPro"/>
</dbReference>
<dbReference type="InterPro" id="IPR036875">
    <property type="entry name" value="Znf_CCHC_sf"/>
</dbReference>
<name>A0A0J7K724_LASNI</name>
<dbReference type="PaxDb" id="67767-A0A0J7K724"/>
<keyword evidence="2" id="KW-0479">Metal-binding</keyword>
<sequence length="690" mass="78962">MQSAFGVYGIEDIVDGTRAIPADMTAAAGIKYKKDEARAKLLISSAIDYSQLEYLVTCATAKDMWQKLSAIHERKSTSNKLVLMQHFHEYKMAQNDSVAQHFSKVENMARQLKDVGELVSDTSIMAKILGSLPSKFGALITAWDSVPADSQTLANLQERLLKEESRLTAHDQEAGAFAATSKKGDTSQTRNSSRGRGKQKAQHNSKTKDVTCYYCQSKGHFAYQCRKKQRDQGDTSETRAQSGSLRLWHECLGHVNNQTIKDLIRRGMITGAKLTDIDNFFCEACQYGKIHRLPFKKKEVNRVTDVGEMFHADVCGPMSTESLSGARFYFLLKDDRSACRHVFFIRHKSDVFEKFKEFEKMVSNKFNRRMRTLRVDNGTEFINKPMKDYLSNCGIKLETTAPSTPEQNGKSERENRSIVESGRTMLHAQNLPLCLWEEAMRTAVYTLNRTLYLKEFNATPYELWTGKKPDLGHLRVFGSTAYLHVPKIFRKKLDRKAKKYILVGYQNDSANYRLFDSKTKEIKVGRDVTFYETSKYSSSPDRTVEINLPIRDDKNVIVVEDSDHDNLEEQQGRTLRDRAAIKQPERYEAEVAEIWDPSTYHEAMTCPDANLWKEAIREELQAHKKNGTWRLVAESEGNNIIDSKWVFRVKKNPSGKIDRYKARLCARGFLQRSGVDYAEIFSPVVRYDSL</sequence>
<keyword evidence="6" id="KW-0229">DNA integration</keyword>
<dbReference type="InterPro" id="IPR036397">
    <property type="entry name" value="RNaseH_sf"/>
</dbReference>
<keyword evidence="7" id="KW-0695">RNA-directed DNA polymerase</keyword>
<comment type="caution">
    <text evidence="15">The sequence shown here is derived from an EMBL/GenBank/DDBJ whole genome shotgun (WGS) entry which is preliminary data.</text>
</comment>
<keyword evidence="1" id="KW-0540">Nuclease</keyword>
<keyword evidence="8" id="KW-0239">DNA-directed DNA polymerase</keyword>
<accession>A0A0J7K724</accession>
<keyword evidence="8" id="KW-0548">Nucleotidyltransferase</keyword>
<dbReference type="AlphaFoldDB" id="A0A0J7K724"/>
<dbReference type="PROSITE" id="PS50994">
    <property type="entry name" value="INTEGRASE"/>
    <property type="match status" value="1"/>
</dbReference>
<dbReference type="GO" id="GO:0016787">
    <property type="term" value="F:hydrolase activity"/>
    <property type="evidence" value="ECO:0007669"/>
    <property type="project" value="UniProtKB-KW"/>
</dbReference>
<keyword evidence="5" id="KW-0460">Magnesium</keyword>
<dbReference type="PANTHER" id="PTHR42648:SF11">
    <property type="entry name" value="TRANSPOSON TY4-P GAG-POL POLYPROTEIN"/>
    <property type="match status" value="1"/>
</dbReference>
<dbReference type="OrthoDB" id="430476at2759"/>
<feature type="domain" description="Integrase catalytic" evidence="14">
    <location>
        <begin position="290"/>
        <end position="468"/>
    </location>
</feature>
<evidence type="ECO:0000256" key="3">
    <source>
        <dbReference type="ARBA" id="ARBA00022759"/>
    </source>
</evidence>
<dbReference type="InterPro" id="IPR001878">
    <property type="entry name" value="Znf_CCHC"/>
</dbReference>
<dbReference type="SMART" id="SM00343">
    <property type="entry name" value="ZnF_C2HC"/>
    <property type="match status" value="1"/>
</dbReference>
<organism evidence="15 16">
    <name type="scientific">Lasius niger</name>
    <name type="common">Black garden ant</name>
    <dbReference type="NCBI Taxonomy" id="67767"/>
    <lineage>
        <taxon>Eukaryota</taxon>
        <taxon>Metazoa</taxon>
        <taxon>Ecdysozoa</taxon>
        <taxon>Arthropoda</taxon>
        <taxon>Hexapoda</taxon>
        <taxon>Insecta</taxon>
        <taxon>Pterygota</taxon>
        <taxon>Neoptera</taxon>
        <taxon>Endopterygota</taxon>
        <taxon>Hymenoptera</taxon>
        <taxon>Apocrita</taxon>
        <taxon>Aculeata</taxon>
        <taxon>Formicoidea</taxon>
        <taxon>Formicidae</taxon>
        <taxon>Formicinae</taxon>
        <taxon>Lasius</taxon>
        <taxon>Lasius</taxon>
    </lineage>
</organism>
<dbReference type="InterPro" id="IPR025724">
    <property type="entry name" value="GAG-pre-integrase_dom"/>
</dbReference>
<feature type="compositionally biased region" description="Basic residues" evidence="12">
    <location>
        <begin position="193"/>
        <end position="204"/>
    </location>
</feature>
<dbReference type="GO" id="GO:0015074">
    <property type="term" value="P:DNA integration"/>
    <property type="evidence" value="ECO:0007669"/>
    <property type="project" value="UniProtKB-KW"/>
</dbReference>
<evidence type="ECO:0000256" key="12">
    <source>
        <dbReference type="SAM" id="MobiDB-lite"/>
    </source>
</evidence>
<evidence type="ECO:0000256" key="8">
    <source>
        <dbReference type="ARBA" id="ARBA00022932"/>
    </source>
</evidence>
<dbReference type="Pfam" id="PF25597">
    <property type="entry name" value="SH3_retrovirus"/>
    <property type="match status" value="1"/>
</dbReference>
<dbReference type="Gene3D" id="4.10.60.10">
    <property type="entry name" value="Zinc finger, CCHC-type"/>
    <property type="match status" value="1"/>
</dbReference>
<dbReference type="InterPro" id="IPR039537">
    <property type="entry name" value="Retrotran_Ty1/copia-like"/>
</dbReference>
<feature type="region of interest" description="Disordered" evidence="12">
    <location>
        <begin position="173"/>
        <end position="204"/>
    </location>
</feature>
<dbReference type="Pfam" id="PF00098">
    <property type="entry name" value="zf-CCHC"/>
    <property type="match status" value="1"/>
</dbReference>
<dbReference type="InterPro" id="IPR057670">
    <property type="entry name" value="SH3_retrovirus"/>
</dbReference>
<dbReference type="SUPFAM" id="SSF53098">
    <property type="entry name" value="Ribonuclease H-like"/>
    <property type="match status" value="1"/>
</dbReference>
<evidence type="ECO:0000256" key="7">
    <source>
        <dbReference type="ARBA" id="ARBA00022918"/>
    </source>
</evidence>
<dbReference type="GO" id="GO:0003964">
    <property type="term" value="F:RNA-directed DNA polymerase activity"/>
    <property type="evidence" value="ECO:0007669"/>
    <property type="project" value="UniProtKB-KW"/>
</dbReference>
<evidence type="ECO:0000259" key="13">
    <source>
        <dbReference type="PROSITE" id="PS50158"/>
    </source>
</evidence>
<dbReference type="PANTHER" id="PTHR42648">
    <property type="entry name" value="TRANSPOSASE, PUTATIVE-RELATED"/>
    <property type="match status" value="1"/>
</dbReference>
<dbReference type="InterPro" id="IPR013103">
    <property type="entry name" value="RVT_2"/>
</dbReference>
<dbReference type="SUPFAM" id="SSF57756">
    <property type="entry name" value="Retrovirus zinc finger-like domains"/>
    <property type="match status" value="1"/>
</dbReference>
<dbReference type="GO" id="GO:0008270">
    <property type="term" value="F:zinc ion binding"/>
    <property type="evidence" value="ECO:0007669"/>
    <property type="project" value="UniProtKB-KW"/>
</dbReference>
<gene>
    <name evidence="15" type="ORF">RF55_14759</name>
</gene>
<dbReference type="GO" id="GO:0004519">
    <property type="term" value="F:endonuclease activity"/>
    <property type="evidence" value="ECO:0007669"/>
    <property type="project" value="UniProtKB-KW"/>
</dbReference>
<dbReference type="Pfam" id="PF13976">
    <property type="entry name" value="gag_pre-integrs"/>
    <property type="match status" value="1"/>
</dbReference>
<protein>
    <submittedName>
        <fullName evidence="15">Retrovirus-related pol polyprotein from transposon tnt 1-94</fullName>
    </submittedName>
</protein>
<keyword evidence="16" id="KW-1185">Reference proteome</keyword>
<dbReference type="InterPro" id="IPR001584">
    <property type="entry name" value="Integrase_cat-core"/>
</dbReference>
<dbReference type="GO" id="GO:0006310">
    <property type="term" value="P:DNA recombination"/>
    <property type="evidence" value="ECO:0007669"/>
    <property type="project" value="UniProtKB-KW"/>
</dbReference>
<feature type="domain" description="CCHC-type" evidence="13">
    <location>
        <begin position="212"/>
        <end position="227"/>
    </location>
</feature>
<keyword evidence="11" id="KW-0862">Zinc</keyword>
<evidence type="ECO:0000256" key="6">
    <source>
        <dbReference type="ARBA" id="ARBA00022908"/>
    </source>
</evidence>
<reference evidence="15 16" key="1">
    <citation type="submission" date="2015-04" db="EMBL/GenBank/DDBJ databases">
        <title>Lasius niger genome sequencing.</title>
        <authorList>
            <person name="Konorov E.A."/>
            <person name="Nikitin M.A."/>
            <person name="Kirill M.V."/>
            <person name="Chang P."/>
        </authorList>
    </citation>
    <scope>NUCLEOTIDE SEQUENCE [LARGE SCALE GENOMIC DNA]</scope>
    <source>
        <tissue evidence="15">Whole</tissue>
    </source>
</reference>
<proteinExistence type="predicted"/>
<evidence type="ECO:0000313" key="16">
    <source>
        <dbReference type="Proteomes" id="UP000036403"/>
    </source>
</evidence>
<dbReference type="EMBL" id="LBMM01012321">
    <property type="protein sequence ID" value="KMQ86283.1"/>
    <property type="molecule type" value="Genomic_DNA"/>
</dbReference>
<evidence type="ECO:0000256" key="5">
    <source>
        <dbReference type="ARBA" id="ARBA00022842"/>
    </source>
</evidence>
<evidence type="ECO:0000256" key="11">
    <source>
        <dbReference type="PROSITE-ProRule" id="PRU00047"/>
    </source>
</evidence>
<dbReference type="GO" id="GO:0003887">
    <property type="term" value="F:DNA-directed DNA polymerase activity"/>
    <property type="evidence" value="ECO:0007669"/>
    <property type="project" value="UniProtKB-KW"/>
</dbReference>
<dbReference type="PROSITE" id="PS50158">
    <property type="entry name" value="ZF_CCHC"/>
    <property type="match status" value="1"/>
</dbReference>
<dbReference type="Proteomes" id="UP000036403">
    <property type="component" value="Unassembled WGS sequence"/>
</dbReference>
<evidence type="ECO:0000256" key="10">
    <source>
        <dbReference type="ARBA" id="ARBA00023268"/>
    </source>
</evidence>
<keyword evidence="9" id="KW-0233">DNA recombination</keyword>
<keyword evidence="10" id="KW-0511">Multifunctional enzyme</keyword>
<dbReference type="Gene3D" id="3.30.420.10">
    <property type="entry name" value="Ribonuclease H-like superfamily/Ribonuclease H"/>
    <property type="match status" value="1"/>
</dbReference>
<evidence type="ECO:0000256" key="1">
    <source>
        <dbReference type="ARBA" id="ARBA00022722"/>
    </source>
</evidence>
<evidence type="ECO:0000313" key="15">
    <source>
        <dbReference type="EMBL" id="KMQ86283.1"/>
    </source>
</evidence>
<dbReference type="Pfam" id="PF07727">
    <property type="entry name" value="RVT_2"/>
    <property type="match status" value="1"/>
</dbReference>